<name>A0A6A6E2E5_9PEZI</name>
<dbReference type="AlphaFoldDB" id="A0A6A6E2E5"/>
<feature type="domain" description="Xylanolytic transcriptional activator regulatory" evidence="3">
    <location>
        <begin position="92"/>
        <end position="216"/>
    </location>
</feature>
<dbReference type="CDD" id="cd12148">
    <property type="entry name" value="fungal_TF_MHR"/>
    <property type="match status" value="1"/>
</dbReference>
<sequence length="358" mass="40020">MRIPEKPMFLKSLRFAGPSNRLPYGPPGSSNEAARQRADALHARQKPSKRGRILHVTDSTIYLDRDDLDLDVVVDPYELLPPETAEKLFDCYMETVHSFFSILPDVFEEQFRKYNDFVKGHRPYQITGRWQAMLNVVLAIGAQYSHLIQAERGHLVYMARASRILGLDKIATSLSAPSLTLIQTTGLLSLYYLTIGQVSRSWMVIGISLRFALAIGPSPAERRSVRLPKRKGGPVPLPQVLPEEQSEDSVQSQLRDPIRRKSENIALSKASSSATSSRGVSEIVTRTSFLRGSYNSCPHYAKISFKIERIQEHVVSLTSELDEWAVAAQLVGLGIANSAHESGAQRERLLLSFHYCSA</sequence>
<evidence type="ECO:0000313" key="4">
    <source>
        <dbReference type="EMBL" id="KAF2186127.1"/>
    </source>
</evidence>
<evidence type="ECO:0000259" key="3">
    <source>
        <dbReference type="Pfam" id="PF04082"/>
    </source>
</evidence>
<evidence type="ECO:0000313" key="5">
    <source>
        <dbReference type="Proteomes" id="UP000800200"/>
    </source>
</evidence>
<organism evidence="4 5">
    <name type="scientific">Zopfia rhizophila CBS 207.26</name>
    <dbReference type="NCBI Taxonomy" id="1314779"/>
    <lineage>
        <taxon>Eukaryota</taxon>
        <taxon>Fungi</taxon>
        <taxon>Dikarya</taxon>
        <taxon>Ascomycota</taxon>
        <taxon>Pezizomycotina</taxon>
        <taxon>Dothideomycetes</taxon>
        <taxon>Dothideomycetes incertae sedis</taxon>
        <taxon>Zopfiaceae</taxon>
        <taxon>Zopfia</taxon>
    </lineage>
</organism>
<gene>
    <name evidence="4" type="ORF">K469DRAFT_687518</name>
</gene>
<keyword evidence="5" id="KW-1185">Reference proteome</keyword>
<dbReference type="PANTHER" id="PTHR47654">
    <property type="entry name" value="ZN(II)2CYS6 TRANSCRIPTION FACTOR (EUROFUNG)-RELATED"/>
    <property type="match status" value="1"/>
</dbReference>
<accession>A0A6A6E2E5</accession>
<dbReference type="InterPro" id="IPR053230">
    <property type="entry name" value="Trans_reg_galc"/>
</dbReference>
<dbReference type="PANTHER" id="PTHR47654:SF5">
    <property type="entry name" value="TRANSCRIPTION FACTOR DOMAIN-CONTAINING PROTEIN"/>
    <property type="match status" value="1"/>
</dbReference>
<feature type="region of interest" description="Disordered" evidence="2">
    <location>
        <begin position="224"/>
        <end position="255"/>
    </location>
</feature>
<protein>
    <recommendedName>
        <fullName evidence="3">Xylanolytic transcriptional activator regulatory domain-containing protein</fullName>
    </recommendedName>
</protein>
<dbReference type="Proteomes" id="UP000800200">
    <property type="component" value="Unassembled WGS sequence"/>
</dbReference>
<dbReference type="GO" id="GO:0008270">
    <property type="term" value="F:zinc ion binding"/>
    <property type="evidence" value="ECO:0007669"/>
    <property type="project" value="InterPro"/>
</dbReference>
<dbReference type="GO" id="GO:0003677">
    <property type="term" value="F:DNA binding"/>
    <property type="evidence" value="ECO:0007669"/>
    <property type="project" value="InterPro"/>
</dbReference>
<proteinExistence type="predicted"/>
<dbReference type="EMBL" id="ML994631">
    <property type="protein sequence ID" value="KAF2186127.1"/>
    <property type="molecule type" value="Genomic_DNA"/>
</dbReference>
<dbReference type="GO" id="GO:0006351">
    <property type="term" value="P:DNA-templated transcription"/>
    <property type="evidence" value="ECO:0007669"/>
    <property type="project" value="InterPro"/>
</dbReference>
<evidence type="ECO:0000256" key="1">
    <source>
        <dbReference type="ARBA" id="ARBA00023242"/>
    </source>
</evidence>
<dbReference type="OrthoDB" id="5296287at2759"/>
<reference evidence="4" key="1">
    <citation type="journal article" date="2020" name="Stud. Mycol.">
        <title>101 Dothideomycetes genomes: a test case for predicting lifestyles and emergence of pathogens.</title>
        <authorList>
            <person name="Haridas S."/>
            <person name="Albert R."/>
            <person name="Binder M."/>
            <person name="Bloem J."/>
            <person name="Labutti K."/>
            <person name="Salamov A."/>
            <person name="Andreopoulos B."/>
            <person name="Baker S."/>
            <person name="Barry K."/>
            <person name="Bills G."/>
            <person name="Bluhm B."/>
            <person name="Cannon C."/>
            <person name="Castanera R."/>
            <person name="Culley D."/>
            <person name="Daum C."/>
            <person name="Ezra D."/>
            <person name="Gonzalez J."/>
            <person name="Henrissat B."/>
            <person name="Kuo A."/>
            <person name="Liang C."/>
            <person name="Lipzen A."/>
            <person name="Lutzoni F."/>
            <person name="Magnuson J."/>
            <person name="Mondo S."/>
            <person name="Nolan M."/>
            <person name="Ohm R."/>
            <person name="Pangilinan J."/>
            <person name="Park H.-J."/>
            <person name="Ramirez L."/>
            <person name="Alfaro M."/>
            <person name="Sun H."/>
            <person name="Tritt A."/>
            <person name="Yoshinaga Y."/>
            <person name="Zwiers L.-H."/>
            <person name="Turgeon B."/>
            <person name="Goodwin S."/>
            <person name="Spatafora J."/>
            <person name="Crous P."/>
            <person name="Grigoriev I."/>
        </authorList>
    </citation>
    <scope>NUCLEOTIDE SEQUENCE</scope>
    <source>
        <strain evidence="4">CBS 207.26</strain>
    </source>
</reference>
<keyword evidence="1" id="KW-0539">Nucleus</keyword>
<evidence type="ECO:0000256" key="2">
    <source>
        <dbReference type="SAM" id="MobiDB-lite"/>
    </source>
</evidence>
<dbReference type="Pfam" id="PF04082">
    <property type="entry name" value="Fungal_trans"/>
    <property type="match status" value="1"/>
</dbReference>
<dbReference type="InterPro" id="IPR007219">
    <property type="entry name" value="XnlR_reg_dom"/>
</dbReference>